<dbReference type="OrthoDB" id="344165at2759"/>
<evidence type="ECO:0000259" key="2">
    <source>
        <dbReference type="Pfam" id="PF02953"/>
    </source>
</evidence>
<evidence type="ECO:0000313" key="3">
    <source>
        <dbReference type="EMBL" id="PNH00641.1"/>
    </source>
</evidence>
<keyword evidence="1" id="KW-0653">Protein transport</keyword>
<keyword evidence="1" id="KW-0143">Chaperone</keyword>
<dbReference type="SUPFAM" id="SSF144122">
    <property type="entry name" value="Tim10-like"/>
    <property type="match status" value="1"/>
</dbReference>
<keyword evidence="1" id="KW-0496">Mitochondrion</keyword>
<proteinExistence type="inferred from homology"/>
<name>A0A2J7ZK47_9CHLO</name>
<dbReference type="InterPro" id="IPR004217">
    <property type="entry name" value="Tim10-like"/>
</dbReference>
<comment type="subcellular location">
    <subcellularLocation>
        <location evidence="1">Mitochondrion inner membrane</location>
        <topology evidence="1">Peripheral membrane protein</topology>
        <orientation evidence="1">Intermembrane side</orientation>
    </subcellularLocation>
</comment>
<evidence type="ECO:0000256" key="1">
    <source>
        <dbReference type="RuleBase" id="RU367043"/>
    </source>
</evidence>
<keyword evidence="1" id="KW-0999">Mitochondrion inner membrane</keyword>
<organism evidence="3 4">
    <name type="scientific">Tetrabaena socialis</name>
    <dbReference type="NCBI Taxonomy" id="47790"/>
    <lineage>
        <taxon>Eukaryota</taxon>
        <taxon>Viridiplantae</taxon>
        <taxon>Chlorophyta</taxon>
        <taxon>core chlorophytes</taxon>
        <taxon>Chlorophyceae</taxon>
        <taxon>CS clade</taxon>
        <taxon>Chlamydomonadales</taxon>
        <taxon>Tetrabaenaceae</taxon>
        <taxon>Tetrabaena</taxon>
    </lineage>
</organism>
<dbReference type="AlphaFoldDB" id="A0A2J7ZK47"/>
<keyword evidence="4" id="KW-1185">Reference proteome</keyword>
<dbReference type="Gene3D" id="1.10.287.810">
    <property type="entry name" value="Mitochondrial import inner membrane translocase subunit tim13 like domains"/>
    <property type="match status" value="1"/>
</dbReference>
<comment type="similarity">
    <text evidence="1">Belongs to the small Tim family.</text>
</comment>
<dbReference type="InterPro" id="IPR035427">
    <property type="entry name" value="Tim10-like_dom_sf"/>
</dbReference>
<feature type="domain" description="Tim10-like" evidence="2">
    <location>
        <begin position="14"/>
        <end position="74"/>
    </location>
</feature>
<comment type="domain">
    <text evidence="1">The twin CX3C motif contains 4 conserved Cys residues that form 2 disulfide bonds in the mitochondrial intermembrane space.</text>
</comment>
<accession>A0A2J7ZK47</accession>
<keyword evidence="1" id="KW-1015">Disulfide bond</keyword>
<comment type="subunit">
    <text evidence="1">Heterohexamer.</text>
</comment>
<keyword evidence="1" id="KW-0811">Translocation</keyword>
<dbReference type="GO" id="GO:0015031">
    <property type="term" value="P:protein transport"/>
    <property type="evidence" value="ECO:0007669"/>
    <property type="project" value="UniProtKB-KW"/>
</dbReference>
<dbReference type="Proteomes" id="UP000236333">
    <property type="component" value="Unassembled WGS sequence"/>
</dbReference>
<keyword evidence="1" id="KW-0813">Transport</keyword>
<dbReference type="GO" id="GO:0005743">
    <property type="term" value="C:mitochondrial inner membrane"/>
    <property type="evidence" value="ECO:0007669"/>
    <property type="project" value="UniProtKB-SubCell"/>
</dbReference>
<keyword evidence="1" id="KW-0472">Membrane</keyword>
<evidence type="ECO:0000313" key="4">
    <source>
        <dbReference type="Proteomes" id="UP000236333"/>
    </source>
</evidence>
<comment type="function">
    <text evidence="1">Mitochondrial intermembrane chaperone that participates in the import and insertion of some multi-pass transmembrane proteins into the mitochondrial inner membrane. Also required for the transfer of beta-barrel precursors from the TOM complex to the sorting and assembly machinery (SAM complex) of the outer membrane. Acts as a chaperone-like protein that protects the hydrophobic precursors from aggregation and guide them through the mitochondrial intermembrane space.</text>
</comment>
<protein>
    <recommendedName>
        <fullName evidence="1">Mitochondrial import inner membrane translocase subunit</fullName>
    </recommendedName>
</protein>
<dbReference type="Pfam" id="PF02953">
    <property type="entry name" value="zf-Tim10_DDP"/>
    <property type="match status" value="1"/>
</dbReference>
<comment type="caution">
    <text evidence="3">The sequence shown here is derived from an EMBL/GenBank/DDBJ whole genome shotgun (WGS) entry which is preliminary data.</text>
</comment>
<reference evidence="3 4" key="1">
    <citation type="journal article" date="2017" name="Mol. Biol. Evol.">
        <title>The 4-celled Tetrabaena socialis nuclear genome reveals the essential components for genetic control of cell number at the origin of multicellularity in the volvocine lineage.</title>
        <authorList>
            <person name="Featherston J."/>
            <person name="Arakaki Y."/>
            <person name="Hanschen E.R."/>
            <person name="Ferris P.J."/>
            <person name="Michod R.E."/>
            <person name="Olson B.J.S.C."/>
            <person name="Nozaki H."/>
            <person name="Durand P.M."/>
        </authorList>
    </citation>
    <scope>NUCLEOTIDE SEQUENCE [LARGE SCALE GENOMIC DNA]</scope>
    <source>
        <strain evidence="3 4">NIES-571</strain>
    </source>
</reference>
<dbReference type="EMBL" id="PGGS01001254">
    <property type="protein sequence ID" value="PNH00641.1"/>
    <property type="molecule type" value="Genomic_DNA"/>
</dbReference>
<gene>
    <name evidence="3" type="ORF">TSOC_013523</name>
</gene>
<sequence>MAAPDQQVSPELQQFIARESQVAQIQSMISSLTEVCWDTCIQSPGNYLSSKESSCLENCARRFVESTQYILQRAAHKADGSSSGF</sequence>